<dbReference type="EMBL" id="FOMN01000003">
    <property type="protein sequence ID" value="SFD40894.1"/>
    <property type="molecule type" value="Genomic_DNA"/>
</dbReference>
<dbReference type="GO" id="GO:0016747">
    <property type="term" value="F:acyltransferase activity, transferring groups other than amino-acyl groups"/>
    <property type="evidence" value="ECO:0007669"/>
    <property type="project" value="InterPro"/>
</dbReference>
<dbReference type="PANTHER" id="PTHR42919:SF8">
    <property type="entry name" value="N-ALPHA-ACETYLTRANSFERASE 50"/>
    <property type="match status" value="1"/>
</dbReference>
<protein>
    <submittedName>
        <fullName evidence="4">Acetyltransferase (GNAT) family protein</fullName>
    </submittedName>
</protein>
<feature type="domain" description="N-acetyltransferase" evidence="3">
    <location>
        <begin position="1"/>
        <end position="144"/>
    </location>
</feature>
<evidence type="ECO:0000256" key="1">
    <source>
        <dbReference type="ARBA" id="ARBA00022679"/>
    </source>
</evidence>
<evidence type="ECO:0000313" key="5">
    <source>
        <dbReference type="Proteomes" id="UP000199599"/>
    </source>
</evidence>
<dbReference type="PANTHER" id="PTHR42919">
    <property type="entry name" value="N-ALPHA-ACETYLTRANSFERASE"/>
    <property type="match status" value="1"/>
</dbReference>
<dbReference type="InterPro" id="IPR051556">
    <property type="entry name" value="N-term/lysine_N-AcTrnsfr"/>
</dbReference>
<dbReference type="STRING" id="1505723.SAMN04487792_0699"/>
<evidence type="ECO:0000313" key="4">
    <source>
        <dbReference type="EMBL" id="SFD40894.1"/>
    </source>
</evidence>
<organism evidence="4 5">
    <name type="scientific">Lactobacillus bombicola</name>
    <dbReference type="NCBI Taxonomy" id="1505723"/>
    <lineage>
        <taxon>Bacteria</taxon>
        <taxon>Bacillati</taxon>
        <taxon>Bacillota</taxon>
        <taxon>Bacilli</taxon>
        <taxon>Lactobacillales</taxon>
        <taxon>Lactobacillaceae</taxon>
        <taxon>Lactobacillus</taxon>
    </lineage>
</organism>
<keyword evidence="1 4" id="KW-0808">Transferase</keyword>
<dbReference type="Proteomes" id="UP000199599">
    <property type="component" value="Unassembled WGS sequence"/>
</dbReference>
<dbReference type="AlphaFoldDB" id="A0A1I1S2R5"/>
<dbReference type="CDD" id="cd04301">
    <property type="entry name" value="NAT_SF"/>
    <property type="match status" value="2"/>
</dbReference>
<evidence type="ECO:0000259" key="3">
    <source>
        <dbReference type="PROSITE" id="PS51186"/>
    </source>
</evidence>
<dbReference type="Gene3D" id="3.40.630.30">
    <property type="match status" value="2"/>
</dbReference>
<sequence>MEIIAKKVLANEEIKQVKTLMNEIHSHDHTYSDPYLSNEYNYFSDMPAFILAYQNDLLVGFLMIYADDKPDEEIDLYIYVLPKFRQRKIATTLINRAKIILNKYGYSNFNYASEQRFLDEHPQFLGKTKLKVVDEEYNMRTQNPLANANDSRLKQDLRLCLLTKDKVKETAVLHSAAFDNDLTMSLNYLTQGLRNLNQFSFVLLYHNQIIGYCAADISKYAYFFGLFIAHKYCNRGFGTFFIKEMMYQLGKKGVKEFVLDVDINNIPAIKAYLAAGFEIKSENVYLKNKIN</sequence>
<keyword evidence="2" id="KW-0012">Acyltransferase</keyword>
<dbReference type="PROSITE" id="PS51186">
    <property type="entry name" value="GNAT"/>
    <property type="match status" value="2"/>
</dbReference>
<reference evidence="5" key="1">
    <citation type="submission" date="2016-10" db="EMBL/GenBank/DDBJ databases">
        <authorList>
            <person name="Varghese N."/>
            <person name="Submissions S."/>
        </authorList>
    </citation>
    <scope>NUCLEOTIDE SEQUENCE [LARGE SCALE GENOMIC DNA]</scope>
    <source>
        <strain evidence="5">R-53102</strain>
    </source>
</reference>
<accession>A0A1I1S2R5</accession>
<feature type="domain" description="N-acetyltransferase" evidence="3">
    <location>
        <begin position="157"/>
        <end position="291"/>
    </location>
</feature>
<proteinExistence type="predicted"/>
<dbReference type="InterPro" id="IPR016181">
    <property type="entry name" value="Acyl_CoA_acyltransferase"/>
</dbReference>
<dbReference type="InterPro" id="IPR000182">
    <property type="entry name" value="GNAT_dom"/>
</dbReference>
<dbReference type="Pfam" id="PF00583">
    <property type="entry name" value="Acetyltransf_1"/>
    <property type="match status" value="2"/>
</dbReference>
<name>A0A1I1S2R5_9LACO</name>
<gene>
    <name evidence="4" type="ORF">SAMN04487792_0699</name>
</gene>
<dbReference type="RefSeq" id="WP_090092760.1">
    <property type="nucleotide sequence ID" value="NZ_CBCRVU010000003.1"/>
</dbReference>
<dbReference type="SUPFAM" id="SSF55729">
    <property type="entry name" value="Acyl-CoA N-acyltransferases (Nat)"/>
    <property type="match status" value="1"/>
</dbReference>
<evidence type="ECO:0000256" key="2">
    <source>
        <dbReference type="ARBA" id="ARBA00023315"/>
    </source>
</evidence>